<dbReference type="Proteomes" id="UP000518752">
    <property type="component" value="Unassembled WGS sequence"/>
</dbReference>
<evidence type="ECO:0000256" key="1">
    <source>
        <dbReference type="SAM" id="MobiDB-lite"/>
    </source>
</evidence>
<proteinExistence type="predicted"/>
<evidence type="ECO:0000313" key="3">
    <source>
        <dbReference type="EMBL" id="KAF5377728.1"/>
    </source>
</evidence>
<gene>
    <name evidence="3" type="ORF">D9757_009366</name>
</gene>
<keyword evidence="4" id="KW-1185">Reference proteome</keyword>
<dbReference type="Pfam" id="PF17667">
    <property type="entry name" value="Pkinase_fungal"/>
    <property type="match status" value="2"/>
</dbReference>
<dbReference type="OrthoDB" id="5584477at2759"/>
<sequence>MSISTPKRKRNDGLPSTLLNNCAATHYPLPTATSNHVIFKEPHAEAAQEMAGRYEKVSIKQLLNLLPGGPKGMPRPNHKALLEVARILREPDMYDPFIKAMQPYVASGWQFVNTSSHLDISSGAAQFFGGSEIKPDMGLYSKARRNKPPTDASEAELFGEFKVKAADDPFPDPAKIAAEDEKALARDTRGQITLYINAIQATQHRTRVFFFFILGDQCRLFCHSRAGTQYTQLFKYTRTSHLHEFFWRLSHASPAARGHDATFIPVSSPNNRSGRRARQKLNLDREETLYQVTINEQKLYVARAFTRAHAYPIGRGTRCFAAYDPQSPHLVLLKDCWRYAKYDPEHAIYKQLHDSDVHHIPGVIVAGDVNGVFHKTKVNGYELIHYRLVLNIFGEPLTKAGSTYVFCKAISTALSGIILSQGQGYLIDWERAKSISKSGARTKDRTGTWEFLSIRLLQDSDNDDPQVVHAIRDDLESFVHVMMYCALRYAANGLTPKYRMFNLEDFEYTRRGPDVRKLMLILAGVGHFELSTQPFSDLLDRLVESLGHLYTKPQILAGRFRLRMDPAQVDAEVRKAQSLMLTHDWMKNTLGGALEDEGWKSINTDWGPNEVGNPHAGDNRATKKLKAGHGYSQDLSTQRDSLSLRDFE</sequence>
<protein>
    <recommendedName>
        <fullName evidence="2">Fungal-type protein kinase domain-containing protein</fullName>
    </recommendedName>
</protein>
<evidence type="ECO:0000313" key="4">
    <source>
        <dbReference type="Proteomes" id="UP000518752"/>
    </source>
</evidence>
<dbReference type="EMBL" id="JAACJN010000082">
    <property type="protein sequence ID" value="KAF5377728.1"/>
    <property type="molecule type" value="Genomic_DNA"/>
</dbReference>
<feature type="domain" description="Fungal-type protein kinase" evidence="2">
    <location>
        <begin position="181"/>
        <end position="370"/>
    </location>
</feature>
<organism evidence="3 4">
    <name type="scientific">Collybiopsis confluens</name>
    <dbReference type="NCBI Taxonomy" id="2823264"/>
    <lineage>
        <taxon>Eukaryota</taxon>
        <taxon>Fungi</taxon>
        <taxon>Dikarya</taxon>
        <taxon>Basidiomycota</taxon>
        <taxon>Agaricomycotina</taxon>
        <taxon>Agaricomycetes</taxon>
        <taxon>Agaricomycetidae</taxon>
        <taxon>Agaricales</taxon>
        <taxon>Marasmiineae</taxon>
        <taxon>Omphalotaceae</taxon>
        <taxon>Collybiopsis</taxon>
    </lineage>
</organism>
<name>A0A8H5H6P0_9AGAR</name>
<dbReference type="PANTHER" id="PTHR38248:SF2">
    <property type="entry name" value="FUNK1 11"/>
    <property type="match status" value="1"/>
</dbReference>
<comment type="caution">
    <text evidence="3">The sequence shown here is derived from an EMBL/GenBank/DDBJ whole genome shotgun (WGS) entry which is preliminary data.</text>
</comment>
<feature type="region of interest" description="Disordered" evidence="1">
    <location>
        <begin position="605"/>
        <end position="648"/>
    </location>
</feature>
<dbReference type="InterPro" id="IPR040976">
    <property type="entry name" value="Pkinase_fungal"/>
</dbReference>
<accession>A0A8H5H6P0</accession>
<dbReference type="PANTHER" id="PTHR38248">
    <property type="entry name" value="FUNK1 6"/>
    <property type="match status" value="1"/>
</dbReference>
<evidence type="ECO:0000259" key="2">
    <source>
        <dbReference type="Pfam" id="PF17667"/>
    </source>
</evidence>
<reference evidence="3 4" key="1">
    <citation type="journal article" date="2020" name="ISME J.">
        <title>Uncovering the hidden diversity of litter-decomposition mechanisms in mushroom-forming fungi.</title>
        <authorList>
            <person name="Floudas D."/>
            <person name="Bentzer J."/>
            <person name="Ahren D."/>
            <person name="Johansson T."/>
            <person name="Persson P."/>
            <person name="Tunlid A."/>
        </authorList>
    </citation>
    <scope>NUCLEOTIDE SEQUENCE [LARGE SCALE GENOMIC DNA]</scope>
    <source>
        <strain evidence="3 4">CBS 406.79</strain>
    </source>
</reference>
<dbReference type="AlphaFoldDB" id="A0A8H5H6P0"/>
<feature type="domain" description="Fungal-type protein kinase" evidence="2">
    <location>
        <begin position="422"/>
        <end position="484"/>
    </location>
</feature>